<evidence type="ECO:0000256" key="1">
    <source>
        <dbReference type="SAM" id="Phobius"/>
    </source>
</evidence>
<feature type="transmembrane region" description="Helical" evidence="1">
    <location>
        <begin position="139"/>
        <end position="156"/>
    </location>
</feature>
<sequence>MMRFSETPENTKFGKKECVKSVFLFLANYILLMLIVSLFIWLNSLRIPGQEFLPYITENYASAIYLASSLLMLCCTIYFYYIFEDRRVLASARSIWLIFMVLDVSLLVCYFFGYFFNIYSRPIALLALLALLLCGRRDAIFLNVIFALGMFSIDNFSNFSAINEYSNAMLVTPLLTFSAGMVGIFVGSKVKTRLRSVCTGFAICLPILVMIACLEYDRGAQIVWPLLYGLEGGVVSAVLFMALLPVFEALFNCITDYRLRELTDHDAPLMRELKQNAFGTFNHSIVVAHLAEACAIALDEDTALARAAAYYHDVGKLRQPEYFTENQTGYNPHNELTPELSVDIIRSHARDGYELIRSKHLPQILADVALQHHGTLPVRYFYAKAMKISDGDVKIEEYSYSGPKPQSKIAAIIMIADASEAISRSLSDRSHQKVEKAVREIIEERMDLGQFDECDITMRDLSVIRVAIVNCLSGVYHGRIQYPQLKLQRKKEGETKEND</sequence>
<feature type="transmembrane region" description="Helical" evidence="1">
    <location>
        <begin position="194"/>
        <end position="214"/>
    </location>
</feature>
<dbReference type="SUPFAM" id="SSF109604">
    <property type="entry name" value="HD-domain/PDEase-like"/>
    <property type="match status" value="1"/>
</dbReference>
<feature type="transmembrane region" description="Helical" evidence="1">
    <location>
        <begin position="168"/>
        <end position="188"/>
    </location>
</feature>
<dbReference type="SMART" id="SM00471">
    <property type="entry name" value="HDc"/>
    <property type="match status" value="1"/>
</dbReference>
<dbReference type="InterPro" id="IPR006675">
    <property type="entry name" value="HDIG_dom"/>
</dbReference>
<name>A0A9D1W0C3_9FIRM</name>
<feature type="transmembrane region" description="Helical" evidence="1">
    <location>
        <begin position="95"/>
        <end position="119"/>
    </location>
</feature>
<dbReference type="InterPro" id="IPR003607">
    <property type="entry name" value="HD/PDEase_dom"/>
</dbReference>
<dbReference type="PANTHER" id="PTHR36442">
    <property type="entry name" value="CYCLIC-DI-AMP PHOSPHODIESTERASE PGPH"/>
    <property type="match status" value="1"/>
</dbReference>
<organism evidence="3 4">
    <name type="scientific">Candidatus Borkfalkia faecavium</name>
    <dbReference type="NCBI Taxonomy" id="2838508"/>
    <lineage>
        <taxon>Bacteria</taxon>
        <taxon>Bacillati</taxon>
        <taxon>Bacillota</taxon>
        <taxon>Clostridia</taxon>
        <taxon>Christensenellales</taxon>
        <taxon>Christensenellaceae</taxon>
        <taxon>Candidatus Borkfalkia</taxon>
    </lineage>
</organism>
<dbReference type="PROSITE" id="PS51831">
    <property type="entry name" value="HD"/>
    <property type="match status" value="1"/>
</dbReference>
<proteinExistence type="predicted"/>
<evidence type="ECO:0000313" key="4">
    <source>
        <dbReference type="Proteomes" id="UP000886847"/>
    </source>
</evidence>
<dbReference type="InterPro" id="IPR011621">
    <property type="entry name" value="Metal-dep_PHydrolase_7TM_intra"/>
</dbReference>
<protein>
    <submittedName>
        <fullName evidence="3">HDIG domain-containing protein</fullName>
    </submittedName>
</protein>
<feature type="domain" description="HD" evidence="2">
    <location>
        <begin position="280"/>
        <end position="422"/>
    </location>
</feature>
<dbReference type="CDD" id="cd00077">
    <property type="entry name" value="HDc"/>
    <property type="match status" value="1"/>
</dbReference>
<dbReference type="Pfam" id="PF01966">
    <property type="entry name" value="HD"/>
    <property type="match status" value="1"/>
</dbReference>
<dbReference type="NCBIfam" id="TIGR00277">
    <property type="entry name" value="HDIG"/>
    <property type="match status" value="1"/>
</dbReference>
<dbReference type="PANTHER" id="PTHR36442:SF1">
    <property type="entry name" value="CYCLIC-DI-AMP PHOSPHODIESTERASE PGPH"/>
    <property type="match status" value="1"/>
</dbReference>
<keyword evidence="1" id="KW-0472">Membrane</keyword>
<dbReference type="Pfam" id="PF07698">
    <property type="entry name" value="7TM-7TMR_HD"/>
    <property type="match status" value="1"/>
</dbReference>
<dbReference type="InterPro" id="IPR052722">
    <property type="entry name" value="PgpH_phosphodiesterase"/>
</dbReference>
<keyword evidence="1" id="KW-0812">Transmembrane</keyword>
<feature type="transmembrane region" description="Helical" evidence="1">
    <location>
        <begin position="226"/>
        <end position="247"/>
    </location>
</feature>
<comment type="caution">
    <text evidence="3">The sequence shown here is derived from an EMBL/GenBank/DDBJ whole genome shotgun (WGS) entry which is preliminary data.</text>
</comment>
<reference evidence="3" key="2">
    <citation type="submission" date="2021-04" db="EMBL/GenBank/DDBJ databases">
        <authorList>
            <person name="Gilroy R."/>
        </authorList>
    </citation>
    <scope>NUCLEOTIDE SEQUENCE</scope>
    <source>
        <strain evidence="3">2189</strain>
    </source>
</reference>
<dbReference type="InterPro" id="IPR006674">
    <property type="entry name" value="HD_domain"/>
</dbReference>
<evidence type="ECO:0000313" key="3">
    <source>
        <dbReference type="EMBL" id="HIX50193.1"/>
    </source>
</evidence>
<accession>A0A9D1W0C3</accession>
<reference evidence="3" key="1">
    <citation type="journal article" date="2021" name="PeerJ">
        <title>Extensive microbial diversity within the chicken gut microbiome revealed by metagenomics and culture.</title>
        <authorList>
            <person name="Gilroy R."/>
            <person name="Ravi A."/>
            <person name="Getino M."/>
            <person name="Pursley I."/>
            <person name="Horton D.L."/>
            <person name="Alikhan N.F."/>
            <person name="Baker D."/>
            <person name="Gharbi K."/>
            <person name="Hall N."/>
            <person name="Watson M."/>
            <person name="Adriaenssens E.M."/>
            <person name="Foster-Nyarko E."/>
            <person name="Jarju S."/>
            <person name="Secka A."/>
            <person name="Antonio M."/>
            <person name="Oren A."/>
            <person name="Chaudhuri R.R."/>
            <person name="La Ragione R."/>
            <person name="Hildebrand F."/>
            <person name="Pallen M.J."/>
        </authorList>
    </citation>
    <scope>NUCLEOTIDE SEQUENCE</scope>
    <source>
        <strain evidence="3">2189</strain>
    </source>
</reference>
<dbReference type="Gene3D" id="1.10.3210.10">
    <property type="entry name" value="Hypothetical protein af1432"/>
    <property type="match status" value="1"/>
</dbReference>
<keyword evidence="1" id="KW-1133">Transmembrane helix</keyword>
<dbReference type="Proteomes" id="UP000886847">
    <property type="component" value="Unassembled WGS sequence"/>
</dbReference>
<feature type="transmembrane region" description="Helical" evidence="1">
    <location>
        <begin position="21"/>
        <end position="42"/>
    </location>
</feature>
<evidence type="ECO:0000259" key="2">
    <source>
        <dbReference type="PROSITE" id="PS51831"/>
    </source>
</evidence>
<dbReference type="AlphaFoldDB" id="A0A9D1W0C3"/>
<gene>
    <name evidence="3" type="ORF">H9851_02815</name>
</gene>
<feature type="transmembrane region" description="Helical" evidence="1">
    <location>
        <begin position="62"/>
        <end position="83"/>
    </location>
</feature>
<dbReference type="EMBL" id="DXEW01000015">
    <property type="protein sequence ID" value="HIX50193.1"/>
    <property type="molecule type" value="Genomic_DNA"/>
</dbReference>